<evidence type="ECO:0000313" key="1">
    <source>
        <dbReference type="EMBL" id="CEN46955.1"/>
    </source>
</evidence>
<sequence>MIEICIKVGRWGYDCHDKIVPSYYMNFGWDGLWNGWYLSPFKGDYGTFDYKNGIIYNIRK</sequence>
<evidence type="ECO:0000313" key="2">
    <source>
        <dbReference type="EMBL" id="CEN53629.1"/>
    </source>
</evidence>
<dbReference type="Proteomes" id="UP000045051">
    <property type="component" value="Unassembled WGS sequence"/>
</dbReference>
<accession>A0A0B7I5L0</accession>
<proteinExistence type="predicted"/>
<name>A0A0B7I5L0_9FLAO</name>
<dbReference type="Gene3D" id="3.90.70.50">
    <property type="entry name" value="Peptidase C10, streptopain"/>
    <property type="match status" value="1"/>
</dbReference>
<evidence type="ECO:0000313" key="3">
    <source>
        <dbReference type="Proteomes" id="UP000038200"/>
    </source>
</evidence>
<reference evidence="3 4" key="1">
    <citation type="submission" date="2015-01" db="EMBL/GenBank/DDBJ databases">
        <authorList>
            <person name="MANFREDI Pablo"/>
        </authorList>
    </citation>
    <scope>NUCLEOTIDE SEQUENCE [LARGE SCALE GENOMIC DNA]</scope>
    <source>
        <strain evidence="1 4">CcD38</strain>
        <strain evidence="2 3">CcD93</strain>
    </source>
</reference>
<gene>
    <name evidence="1" type="ORF">CCAND38_390013</name>
    <name evidence="2" type="ORF">CCAND93_50017</name>
</gene>
<dbReference type="InterPro" id="IPR044934">
    <property type="entry name" value="Streptopain_sf"/>
</dbReference>
<dbReference type="STRING" id="1848903.CCAND38_390013"/>
<dbReference type="EMBL" id="CDOL01000239">
    <property type="protein sequence ID" value="CEN53629.1"/>
    <property type="molecule type" value="Genomic_DNA"/>
</dbReference>
<dbReference type="Proteomes" id="UP000038200">
    <property type="component" value="Unassembled WGS sequence"/>
</dbReference>
<dbReference type="AlphaFoldDB" id="A0A0B7I5L0"/>
<organism evidence="1 4">
    <name type="scientific">Capnocytophaga canis</name>
    <dbReference type="NCBI Taxonomy" id="1848903"/>
    <lineage>
        <taxon>Bacteria</taxon>
        <taxon>Pseudomonadati</taxon>
        <taxon>Bacteroidota</taxon>
        <taxon>Flavobacteriia</taxon>
        <taxon>Flavobacteriales</taxon>
        <taxon>Flavobacteriaceae</taxon>
        <taxon>Capnocytophaga</taxon>
    </lineage>
</organism>
<protein>
    <submittedName>
        <fullName evidence="1">Uncharacterized protein</fullName>
    </submittedName>
</protein>
<keyword evidence="4" id="KW-1185">Reference proteome</keyword>
<evidence type="ECO:0000313" key="4">
    <source>
        <dbReference type="Proteomes" id="UP000045051"/>
    </source>
</evidence>
<dbReference type="EMBL" id="CDOI01000150">
    <property type="protein sequence ID" value="CEN46955.1"/>
    <property type="molecule type" value="Genomic_DNA"/>
</dbReference>